<evidence type="ECO:0000256" key="4">
    <source>
        <dbReference type="ARBA" id="ARBA00022692"/>
    </source>
</evidence>
<comment type="subcellular location">
    <subcellularLocation>
        <location evidence="1">Cell outer membrane</location>
        <topology evidence="1">Multi-pass membrane protein</topology>
    </subcellularLocation>
</comment>
<protein>
    <submittedName>
        <fullName evidence="9">Outer membrane protein</fullName>
    </submittedName>
</protein>
<feature type="signal peptide" evidence="8">
    <location>
        <begin position="1"/>
        <end position="18"/>
    </location>
</feature>
<dbReference type="Proteomes" id="UP000254033">
    <property type="component" value="Unassembled WGS sequence"/>
</dbReference>
<evidence type="ECO:0000256" key="5">
    <source>
        <dbReference type="ARBA" id="ARBA00022729"/>
    </source>
</evidence>
<dbReference type="Proteomes" id="UP000251942">
    <property type="component" value="Unassembled WGS sequence"/>
</dbReference>
<dbReference type="PANTHER" id="PTHR35093">
    <property type="entry name" value="OUTER MEMBRANE PROTEIN NMB0088-RELATED"/>
    <property type="match status" value="1"/>
</dbReference>
<evidence type="ECO:0000313" key="10">
    <source>
        <dbReference type="EMBL" id="SPX62153.1"/>
    </source>
</evidence>
<evidence type="ECO:0000313" key="12">
    <source>
        <dbReference type="Proteomes" id="UP000054698"/>
    </source>
</evidence>
<organism evidence="9 12">
    <name type="scientific">Legionella feeleii</name>
    <dbReference type="NCBI Taxonomy" id="453"/>
    <lineage>
        <taxon>Bacteria</taxon>
        <taxon>Pseudomonadati</taxon>
        <taxon>Pseudomonadota</taxon>
        <taxon>Gammaproteobacteria</taxon>
        <taxon>Legionellales</taxon>
        <taxon>Legionellaceae</taxon>
        <taxon>Legionella</taxon>
    </lineage>
</organism>
<dbReference type="Pfam" id="PF03349">
    <property type="entry name" value="Toluene_X"/>
    <property type="match status" value="1"/>
</dbReference>
<keyword evidence="6" id="KW-0472">Membrane</keyword>
<evidence type="ECO:0000256" key="1">
    <source>
        <dbReference type="ARBA" id="ARBA00004571"/>
    </source>
</evidence>
<keyword evidence="5 8" id="KW-0732">Signal</keyword>
<dbReference type="EMBL" id="UGNY01000001">
    <property type="protein sequence ID" value="STX37791.1"/>
    <property type="molecule type" value="Genomic_DNA"/>
</dbReference>
<dbReference type="Gene3D" id="2.40.160.60">
    <property type="entry name" value="Outer membrane protein transport protein (OMPP1/FadL/TodX)"/>
    <property type="match status" value="1"/>
</dbReference>
<keyword evidence="12" id="KW-1185">Reference proteome</keyword>
<proteinExistence type="inferred from homology"/>
<keyword evidence="7" id="KW-0998">Cell outer membrane</keyword>
<evidence type="ECO:0000256" key="2">
    <source>
        <dbReference type="ARBA" id="ARBA00008163"/>
    </source>
</evidence>
<name>A0A0W0UAW2_9GAMM</name>
<dbReference type="SUPFAM" id="SSF56935">
    <property type="entry name" value="Porins"/>
    <property type="match status" value="1"/>
</dbReference>
<keyword evidence="3" id="KW-1134">Transmembrane beta strand</keyword>
<evidence type="ECO:0000256" key="6">
    <source>
        <dbReference type="ARBA" id="ARBA00023136"/>
    </source>
</evidence>
<reference evidence="9 12" key="1">
    <citation type="submission" date="2015-11" db="EMBL/GenBank/DDBJ databases">
        <title>Genomic analysis of 38 Legionella species identifies large and diverse effector repertoires.</title>
        <authorList>
            <person name="Burstein D."/>
            <person name="Amaro F."/>
            <person name="Zusman T."/>
            <person name="Lifshitz Z."/>
            <person name="Cohen O."/>
            <person name="Gilbert J.A."/>
            <person name="Pupko T."/>
            <person name="Shuman H.A."/>
            <person name="Segal G."/>
        </authorList>
    </citation>
    <scope>NUCLEOTIDE SEQUENCE [LARGE SCALE GENOMIC DNA]</scope>
    <source>
        <strain evidence="9 12">WO-44C</strain>
    </source>
</reference>
<reference evidence="13 14" key="2">
    <citation type="submission" date="2018-06" db="EMBL/GenBank/DDBJ databases">
        <authorList>
            <consortium name="Pathogen Informatics"/>
            <person name="Doyle S."/>
        </authorList>
    </citation>
    <scope>NUCLEOTIDE SEQUENCE [LARGE SCALE GENOMIC DNA]</scope>
    <source>
        <strain evidence="11 14">NCTC11978</strain>
        <strain evidence="10 13">NCTC12022</strain>
    </source>
</reference>
<gene>
    <name evidence="9" type="ORF">Lfee_0083</name>
    <name evidence="11" type="ORF">NCTC11978_00968</name>
    <name evidence="10" type="ORF">NCTC12022_02910</name>
</gene>
<evidence type="ECO:0000256" key="3">
    <source>
        <dbReference type="ARBA" id="ARBA00022452"/>
    </source>
</evidence>
<dbReference type="EMBL" id="LNYB01000004">
    <property type="protein sequence ID" value="KTD04945.1"/>
    <property type="molecule type" value="Genomic_DNA"/>
</dbReference>
<evidence type="ECO:0000313" key="9">
    <source>
        <dbReference type="EMBL" id="KTD04945.1"/>
    </source>
</evidence>
<dbReference type="PATRIC" id="fig|453.4.peg.94"/>
<evidence type="ECO:0000313" key="13">
    <source>
        <dbReference type="Proteomes" id="UP000251942"/>
    </source>
</evidence>
<dbReference type="AlphaFoldDB" id="A0A0W0UAW2"/>
<dbReference type="STRING" id="453.Lfee_0083"/>
<evidence type="ECO:0000313" key="14">
    <source>
        <dbReference type="Proteomes" id="UP000254033"/>
    </source>
</evidence>
<accession>A0A0W0UAW2</accession>
<dbReference type="EMBL" id="UASS01000037">
    <property type="protein sequence ID" value="SPX62153.1"/>
    <property type="molecule type" value="Genomic_DNA"/>
</dbReference>
<evidence type="ECO:0000256" key="7">
    <source>
        <dbReference type="ARBA" id="ARBA00023237"/>
    </source>
</evidence>
<dbReference type="GO" id="GO:0015483">
    <property type="term" value="F:long-chain fatty acid transporting porin activity"/>
    <property type="evidence" value="ECO:0007669"/>
    <property type="project" value="TreeGrafter"/>
</dbReference>
<sequence>MRYKFAILLCFTSVNASANVLQYFAGLSYHNPAELFKVKKNEFIIGGTSFYADIGFQGNVLNLNTFQYDSGIVHSRRVSLLPFGRIATRANEKIVLGVDVTEPFHSNLVYGGKAFTRYAATETLMTDVDVSPRFSLNIYPQLYFGGGLNFNFLKNNETNWALPINQTDYATLINRTSGFGVGYDTGLYYIANQTNFFGIAYYSSIKQKTRGESLFDGDVNNALSFNFRMPATTIFNYVHLFSQTWLASLQAFRSEWNANQYARIRNTAARPPVNKDFTFTMKYKESWAYSAAIHHQYKESLGFTLIGLIDDGPERDPLRTINFPSDVQYFIGLATDYHFNKEASLELLYGHVFSNTTIGNRITLNNQSLPFTTGKIRINADVIDLRFKMQA</sequence>
<dbReference type="Proteomes" id="UP000054698">
    <property type="component" value="Unassembled WGS sequence"/>
</dbReference>
<evidence type="ECO:0000313" key="11">
    <source>
        <dbReference type="EMBL" id="STX37791.1"/>
    </source>
</evidence>
<comment type="similarity">
    <text evidence="2">Belongs to the OmpP1/FadL family.</text>
</comment>
<feature type="chain" id="PRO_5036003144" evidence="8">
    <location>
        <begin position="19"/>
        <end position="391"/>
    </location>
</feature>
<keyword evidence="4" id="KW-0812">Transmembrane</keyword>
<evidence type="ECO:0000256" key="8">
    <source>
        <dbReference type="SAM" id="SignalP"/>
    </source>
</evidence>
<dbReference type="InterPro" id="IPR005017">
    <property type="entry name" value="OMPP1/FadL/TodX"/>
</dbReference>
<dbReference type="RefSeq" id="WP_058443300.1">
    <property type="nucleotide sequence ID" value="NZ_CAAAHT010000015.1"/>
</dbReference>
<dbReference type="PANTHER" id="PTHR35093:SF8">
    <property type="entry name" value="OUTER MEMBRANE PROTEIN NMB0088-RELATED"/>
    <property type="match status" value="1"/>
</dbReference>
<dbReference type="GO" id="GO:0009279">
    <property type="term" value="C:cell outer membrane"/>
    <property type="evidence" value="ECO:0007669"/>
    <property type="project" value="UniProtKB-SubCell"/>
</dbReference>